<dbReference type="PROSITE" id="PS00701">
    <property type="entry name" value="RIBOSOMAL_L16_2"/>
    <property type="match status" value="1"/>
</dbReference>
<dbReference type="Proteomes" id="UP001208570">
    <property type="component" value="Unassembled WGS sequence"/>
</dbReference>
<dbReference type="AlphaFoldDB" id="A0AAD9MSN2"/>
<dbReference type="GO" id="GO:0019843">
    <property type="term" value="F:rRNA binding"/>
    <property type="evidence" value="ECO:0007669"/>
    <property type="project" value="InterPro"/>
</dbReference>
<dbReference type="InterPro" id="IPR000114">
    <property type="entry name" value="Ribosomal_uL16_bact-type"/>
</dbReference>
<dbReference type="GO" id="GO:0005743">
    <property type="term" value="C:mitochondrial inner membrane"/>
    <property type="evidence" value="ECO:0007669"/>
    <property type="project" value="UniProtKB-ARBA"/>
</dbReference>
<dbReference type="GO" id="GO:0003735">
    <property type="term" value="F:structural constituent of ribosome"/>
    <property type="evidence" value="ECO:0007669"/>
    <property type="project" value="InterPro"/>
</dbReference>
<evidence type="ECO:0000313" key="9">
    <source>
        <dbReference type="EMBL" id="KAK2142376.1"/>
    </source>
</evidence>
<evidence type="ECO:0000313" key="10">
    <source>
        <dbReference type="Proteomes" id="UP001208570"/>
    </source>
</evidence>
<organism evidence="9 10">
    <name type="scientific">Paralvinella palmiformis</name>
    <dbReference type="NCBI Taxonomy" id="53620"/>
    <lineage>
        <taxon>Eukaryota</taxon>
        <taxon>Metazoa</taxon>
        <taxon>Spiralia</taxon>
        <taxon>Lophotrochozoa</taxon>
        <taxon>Annelida</taxon>
        <taxon>Polychaeta</taxon>
        <taxon>Sedentaria</taxon>
        <taxon>Canalipalpata</taxon>
        <taxon>Terebellida</taxon>
        <taxon>Terebelliformia</taxon>
        <taxon>Alvinellidae</taxon>
        <taxon>Paralvinella</taxon>
    </lineage>
</organism>
<evidence type="ECO:0000256" key="3">
    <source>
        <dbReference type="ARBA" id="ARBA00022946"/>
    </source>
</evidence>
<dbReference type="Gene3D" id="3.90.1170.10">
    <property type="entry name" value="Ribosomal protein L10e/L16"/>
    <property type="match status" value="1"/>
</dbReference>
<dbReference type="InterPro" id="IPR016180">
    <property type="entry name" value="Ribosomal_uL16_dom"/>
</dbReference>
<dbReference type="Pfam" id="PF00252">
    <property type="entry name" value="Ribosomal_L16"/>
    <property type="match status" value="1"/>
</dbReference>
<comment type="similarity">
    <text evidence="2">Belongs to the universal ribosomal protein uL16 family.</text>
</comment>
<dbReference type="PANTHER" id="PTHR12220:SF13">
    <property type="entry name" value="LARGE RIBOSOMAL SUBUNIT PROTEIN UL16M"/>
    <property type="match status" value="1"/>
</dbReference>
<dbReference type="InterPro" id="IPR036920">
    <property type="entry name" value="Ribosomal_uL16_sf"/>
</dbReference>
<evidence type="ECO:0000256" key="2">
    <source>
        <dbReference type="ARBA" id="ARBA00008931"/>
    </source>
</evidence>
<keyword evidence="4" id="KW-0689">Ribosomal protein</keyword>
<comment type="caution">
    <text evidence="9">The sequence shown here is derived from an EMBL/GenBank/DDBJ whole genome shotgun (WGS) entry which is preliminary data.</text>
</comment>
<protein>
    <recommendedName>
        <fullName evidence="7">Large ribosomal subunit protein uL16m</fullName>
    </recommendedName>
    <alternativeName>
        <fullName evidence="8">39S ribosomal protein L16, mitochondrial</fullName>
    </alternativeName>
</protein>
<dbReference type="SUPFAM" id="SSF54686">
    <property type="entry name" value="Ribosomal protein L16p/L10e"/>
    <property type="match status" value="1"/>
</dbReference>
<dbReference type="EMBL" id="JAODUP010000963">
    <property type="protein sequence ID" value="KAK2142376.1"/>
    <property type="molecule type" value="Genomic_DNA"/>
</dbReference>
<dbReference type="GO" id="GO:0005762">
    <property type="term" value="C:mitochondrial large ribosomal subunit"/>
    <property type="evidence" value="ECO:0007669"/>
    <property type="project" value="TreeGrafter"/>
</dbReference>
<dbReference type="GO" id="GO:0032543">
    <property type="term" value="P:mitochondrial translation"/>
    <property type="evidence" value="ECO:0007669"/>
    <property type="project" value="TreeGrafter"/>
</dbReference>
<dbReference type="CDD" id="cd01433">
    <property type="entry name" value="Ribosomal_L16_L10e"/>
    <property type="match status" value="1"/>
</dbReference>
<accession>A0AAD9MSN2</accession>
<gene>
    <name evidence="9" type="ORF">LSH36_963g00000</name>
</gene>
<keyword evidence="3" id="KW-0809">Transit peptide</keyword>
<proteinExistence type="inferred from homology"/>
<comment type="subcellular location">
    <subcellularLocation>
        <location evidence="1">Mitochondrion</location>
    </subcellularLocation>
</comment>
<name>A0AAD9MSN2_9ANNE</name>
<evidence type="ECO:0000256" key="7">
    <source>
        <dbReference type="ARBA" id="ARBA00035302"/>
    </source>
</evidence>
<sequence>MALKLCSRLNIKDVVCPAWRCTSVAGFRNWKPLPPPQEIEYPKYSKWRLKFVERTPQPTGFSGKHLKMSKRLMDMRGPEEYHTFLLHKQFGIRAKMGGMMHWGHMDMIRLTINRKMDQSRMFAIWRVDPPWKPITKKGQGHRMGGGKGSIDKFVAPVKAGRIIVEMGGDCEFDEVFPILEQVRGKLPFKAEVVSQKMLDEEKAQEEYVKKNNMNPFSFEYCLKNNMMGSRVWSSPYDFFWNGKHR</sequence>
<evidence type="ECO:0000256" key="8">
    <source>
        <dbReference type="ARBA" id="ARBA00035440"/>
    </source>
</evidence>
<reference evidence="9" key="1">
    <citation type="journal article" date="2023" name="Mol. Biol. Evol.">
        <title>Third-Generation Sequencing Reveals the Adaptive Role of the Epigenome in Three Deep-Sea Polychaetes.</title>
        <authorList>
            <person name="Perez M."/>
            <person name="Aroh O."/>
            <person name="Sun Y."/>
            <person name="Lan Y."/>
            <person name="Juniper S.K."/>
            <person name="Young C.R."/>
            <person name="Angers B."/>
            <person name="Qian P.Y."/>
        </authorList>
    </citation>
    <scope>NUCLEOTIDE SEQUENCE</scope>
    <source>
        <strain evidence="9">P08H-3</strain>
    </source>
</reference>
<evidence type="ECO:0000256" key="1">
    <source>
        <dbReference type="ARBA" id="ARBA00004173"/>
    </source>
</evidence>
<keyword evidence="6" id="KW-0687">Ribonucleoprotein</keyword>
<evidence type="ECO:0000256" key="6">
    <source>
        <dbReference type="ARBA" id="ARBA00023274"/>
    </source>
</evidence>
<keyword evidence="10" id="KW-1185">Reference proteome</keyword>
<dbReference type="InterPro" id="IPR047873">
    <property type="entry name" value="Ribosomal_uL16"/>
</dbReference>
<dbReference type="PANTHER" id="PTHR12220">
    <property type="entry name" value="50S/60S RIBOSOMAL PROTEIN L16"/>
    <property type="match status" value="1"/>
</dbReference>
<evidence type="ECO:0000256" key="5">
    <source>
        <dbReference type="ARBA" id="ARBA00023128"/>
    </source>
</evidence>
<dbReference type="InterPro" id="IPR020798">
    <property type="entry name" value="Ribosomal_uL16_CS"/>
</dbReference>
<dbReference type="FunFam" id="3.90.1170.10:FF:000005">
    <property type="entry name" value="39S ribosomal protein L16, mitochondrial"/>
    <property type="match status" value="1"/>
</dbReference>
<evidence type="ECO:0000256" key="4">
    <source>
        <dbReference type="ARBA" id="ARBA00022980"/>
    </source>
</evidence>
<keyword evidence="5" id="KW-0496">Mitochondrion</keyword>